<evidence type="ECO:0000313" key="2">
    <source>
        <dbReference type="EMBL" id="KII65375.1"/>
    </source>
</evidence>
<evidence type="ECO:0000313" key="3">
    <source>
        <dbReference type="Proteomes" id="UP000031668"/>
    </source>
</evidence>
<feature type="region of interest" description="Disordered" evidence="1">
    <location>
        <begin position="183"/>
        <end position="212"/>
    </location>
</feature>
<dbReference type="EMBL" id="JWZT01003878">
    <property type="protein sequence ID" value="KII65375.1"/>
    <property type="molecule type" value="Genomic_DNA"/>
</dbReference>
<keyword evidence="3" id="KW-1185">Reference proteome</keyword>
<proteinExistence type="predicted"/>
<accession>A0A0C2MLY5</accession>
<comment type="caution">
    <text evidence="2">The sequence shown here is derived from an EMBL/GenBank/DDBJ whole genome shotgun (WGS) entry which is preliminary data.</text>
</comment>
<gene>
    <name evidence="2" type="ORF">RF11_03569</name>
</gene>
<dbReference type="AlphaFoldDB" id="A0A0C2MLY5"/>
<dbReference type="Proteomes" id="UP000031668">
    <property type="component" value="Unassembled WGS sequence"/>
</dbReference>
<organism evidence="2 3">
    <name type="scientific">Thelohanellus kitauei</name>
    <name type="common">Myxosporean</name>
    <dbReference type="NCBI Taxonomy" id="669202"/>
    <lineage>
        <taxon>Eukaryota</taxon>
        <taxon>Metazoa</taxon>
        <taxon>Cnidaria</taxon>
        <taxon>Myxozoa</taxon>
        <taxon>Myxosporea</taxon>
        <taxon>Bivalvulida</taxon>
        <taxon>Platysporina</taxon>
        <taxon>Myxobolidae</taxon>
        <taxon>Thelohanellus</taxon>
    </lineage>
</organism>
<evidence type="ECO:0000256" key="1">
    <source>
        <dbReference type="SAM" id="MobiDB-lite"/>
    </source>
</evidence>
<dbReference type="OrthoDB" id="2138378at2759"/>
<reference evidence="2 3" key="1">
    <citation type="journal article" date="2014" name="Genome Biol. Evol.">
        <title>The genome of the myxosporean Thelohanellus kitauei shows adaptations to nutrient acquisition within its fish host.</title>
        <authorList>
            <person name="Yang Y."/>
            <person name="Xiong J."/>
            <person name="Zhou Z."/>
            <person name="Huo F."/>
            <person name="Miao W."/>
            <person name="Ran C."/>
            <person name="Liu Y."/>
            <person name="Zhang J."/>
            <person name="Feng J."/>
            <person name="Wang M."/>
            <person name="Wang M."/>
            <person name="Wang L."/>
            <person name="Yao B."/>
        </authorList>
    </citation>
    <scope>NUCLEOTIDE SEQUENCE [LARGE SCALE GENOMIC DNA]</scope>
    <source>
        <strain evidence="2">Wuqing</strain>
    </source>
</reference>
<sequence length="278" mass="31779">MDSDSVENMSHLKPCLSENGSIKATDDVSALIESMQKLKSVSGRSLVVNILKSTAIFSARKDDTKEVLKRYITFYSKLLTRITFRFISQGGWDLLGTWFSEAIEAKHYTFLTHFVESLKVIAKFDCKPLQLASRRLLVTWKKYVKDINQKNKSERAANNNRQATFLDSLTAAIVPHQKSRKRTLVIKSEDESTPTPDPPETVTENQFESVNETDDKPVMEIPEETVNEMNDPTPKKRRVSFREDDLVQVFTFEMTDQERAGTKCVLNRNAWGTASFRL</sequence>
<name>A0A0C2MLY5_THEKT</name>
<protein>
    <submittedName>
        <fullName evidence="2">Uncharacterized protein</fullName>
    </submittedName>
</protein>